<dbReference type="Pfam" id="PF12525">
    <property type="entry name" value="DUF3726"/>
    <property type="match status" value="1"/>
</dbReference>
<protein>
    <submittedName>
        <fullName evidence="1">Uncharacterized protein DUF3726</fullName>
    </submittedName>
</protein>
<name>A0A543K9U2_9RHOB</name>
<keyword evidence="2" id="KW-1185">Reference proteome</keyword>
<comment type="caution">
    <text evidence="1">The sequence shown here is derived from an EMBL/GenBank/DDBJ whole genome shotgun (WGS) entry which is preliminary data.</text>
</comment>
<gene>
    <name evidence="1" type="ORF">BD293_0430</name>
</gene>
<evidence type="ECO:0000313" key="1">
    <source>
        <dbReference type="EMBL" id="TQM91855.1"/>
    </source>
</evidence>
<evidence type="ECO:0000313" key="2">
    <source>
        <dbReference type="Proteomes" id="UP000320582"/>
    </source>
</evidence>
<organism evidence="1 2">
    <name type="scientific">Roseinatronobacter monicus</name>
    <dbReference type="NCBI Taxonomy" id="393481"/>
    <lineage>
        <taxon>Bacteria</taxon>
        <taxon>Pseudomonadati</taxon>
        <taxon>Pseudomonadota</taxon>
        <taxon>Alphaproteobacteria</taxon>
        <taxon>Rhodobacterales</taxon>
        <taxon>Paracoccaceae</taxon>
        <taxon>Roseinatronobacter</taxon>
    </lineage>
</organism>
<dbReference type="InterPro" id="IPR022201">
    <property type="entry name" value="DUF3726"/>
</dbReference>
<dbReference type="AlphaFoldDB" id="A0A543K9U2"/>
<dbReference type="EMBL" id="VFPT01000001">
    <property type="protein sequence ID" value="TQM91855.1"/>
    <property type="molecule type" value="Genomic_DNA"/>
</dbReference>
<accession>A0A543K9U2</accession>
<proteinExistence type="predicted"/>
<dbReference type="OrthoDB" id="8420038at2"/>
<dbReference type="RefSeq" id="WP_142079648.1">
    <property type="nucleotide sequence ID" value="NZ_VFPT01000001.1"/>
</dbReference>
<sequence>MSAHDPTRIASSPVQVAKGAVVLSLSETQALCAKAARGAGFDWGHAEEAGHAAAWLAARSLPGCALILRRLQMRPDALTPAHSVQCPLRIGVALVDHVSLPEVTRDYARLVNVAQPGLVLPFIALAARLRGAYLGVAANGQDFSMYADGTAPNLAAMAAFCDLSVGDIRLKFGPRQARPVPQKKTCAPLPSTPMDIWRALDALALRVTVPPSDHSLSGAGGEGSDND</sequence>
<dbReference type="Proteomes" id="UP000320582">
    <property type="component" value="Unassembled WGS sequence"/>
</dbReference>
<reference evidence="1 2" key="1">
    <citation type="submission" date="2019-06" db="EMBL/GenBank/DDBJ databases">
        <title>Genomic Encyclopedia of Archaeal and Bacterial Type Strains, Phase II (KMG-II): from individual species to whole genera.</title>
        <authorList>
            <person name="Goeker M."/>
        </authorList>
    </citation>
    <scope>NUCLEOTIDE SEQUENCE [LARGE SCALE GENOMIC DNA]</scope>
    <source>
        <strain evidence="1 2">DSM 18423</strain>
    </source>
</reference>